<evidence type="ECO:0000256" key="1">
    <source>
        <dbReference type="SAM" id="MobiDB-lite"/>
    </source>
</evidence>
<gene>
    <name evidence="2" type="ORF">DAPPUDRAFT_242690</name>
</gene>
<evidence type="ECO:0000313" key="2">
    <source>
        <dbReference type="EMBL" id="EFX81225.1"/>
    </source>
</evidence>
<name>E9GH92_DAPPU</name>
<organism evidence="2 3">
    <name type="scientific">Daphnia pulex</name>
    <name type="common">Water flea</name>
    <dbReference type="NCBI Taxonomy" id="6669"/>
    <lineage>
        <taxon>Eukaryota</taxon>
        <taxon>Metazoa</taxon>
        <taxon>Ecdysozoa</taxon>
        <taxon>Arthropoda</taxon>
        <taxon>Crustacea</taxon>
        <taxon>Branchiopoda</taxon>
        <taxon>Diplostraca</taxon>
        <taxon>Cladocera</taxon>
        <taxon>Anomopoda</taxon>
        <taxon>Daphniidae</taxon>
        <taxon>Daphnia</taxon>
    </lineage>
</organism>
<evidence type="ECO:0000313" key="3">
    <source>
        <dbReference type="Proteomes" id="UP000000305"/>
    </source>
</evidence>
<protein>
    <submittedName>
        <fullName evidence="2">Uncharacterized protein</fullName>
    </submittedName>
</protein>
<sequence length="340" mass="38511">MFLQLFRYYDPCWNEDKVDDELQKNNEDNVSEGRDVSPKAIENSRRPHLSNRNGTIDTVEETPDSELRPMASSVANDGSRKENSCAPFHLQRRSLVITSKSLYNFNTFTLSTTPKKKRTNGRASPVASEGSLKENSVEASFTPLTTPRKKRTYSRASSVGSDSNRKENPVQASFTLSTTPRKKRTYSMGQQNSMEDELKTLSKIPKSPAKKQKTMFLKWVLGVDQSNTYITTGNKKKVEEEDLLVIPDEVNNAVVEKAVLKELPLFMQLFTADAWVAVNQLSKIKYFENIDAKKSAKEKDELVYPCILCKKTIKGNSSCVACDSFQQWTMQMPEEQEKSS</sequence>
<feature type="compositionally biased region" description="Basic and acidic residues" evidence="1">
    <location>
        <begin position="23"/>
        <end position="45"/>
    </location>
</feature>
<proteinExistence type="predicted"/>
<feature type="compositionally biased region" description="Polar residues" evidence="1">
    <location>
        <begin position="170"/>
        <end position="179"/>
    </location>
</feature>
<dbReference type="Proteomes" id="UP000000305">
    <property type="component" value="Unassembled WGS sequence"/>
</dbReference>
<keyword evidence="3" id="KW-1185">Reference proteome</keyword>
<accession>E9GH92</accession>
<dbReference type="KEGG" id="dpx:DAPPUDRAFT_242690"/>
<dbReference type="HOGENOM" id="CLU_817004_0_0_1"/>
<dbReference type="AlphaFoldDB" id="E9GH92"/>
<dbReference type="EMBL" id="GL732544">
    <property type="protein sequence ID" value="EFX81225.1"/>
    <property type="molecule type" value="Genomic_DNA"/>
</dbReference>
<dbReference type="InParanoid" id="E9GH92"/>
<feature type="region of interest" description="Disordered" evidence="1">
    <location>
        <begin position="112"/>
        <end position="194"/>
    </location>
</feature>
<reference evidence="2 3" key="1">
    <citation type="journal article" date="2011" name="Science">
        <title>The ecoresponsive genome of Daphnia pulex.</title>
        <authorList>
            <person name="Colbourne J.K."/>
            <person name="Pfrender M.E."/>
            <person name="Gilbert D."/>
            <person name="Thomas W.K."/>
            <person name="Tucker A."/>
            <person name="Oakley T.H."/>
            <person name="Tokishita S."/>
            <person name="Aerts A."/>
            <person name="Arnold G.J."/>
            <person name="Basu M.K."/>
            <person name="Bauer D.J."/>
            <person name="Caceres C.E."/>
            <person name="Carmel L."/>
            <person name="Casola C."/>
            <person name="Choi J.H."/>
            <person name="Detter J.C."/>
            <person name="Dong Q."/>
            <person name="Dusheyko S."/>
            <person name="Eads B.D."/>
            <person name="Frohlich T."/>
            <person name="Geiler-Samerotte K.A."/>
            <person name="Gerlach D."/>
            <person name="Hatcher P."/>
            <person name="Jogdeo S."/>
            <person name="Krijgsveld J."/>
            <person name="Kriventseva E.V."/>
            <person name="Kultz D."/>
            <person name="Laforsch C."/>
            <person name="Lindquist E."/>
            <person name="Lopez J."/>
            <person name="Manak J.R."/>
            <person name="Muller J."/>
            <person name="Pangilinan J."/>
            <person name="Patwardhan R.P."/>
            <person name="Pitluck S."/>
            <person name="Pritham E.J."/>
            <person name="Rechtsteiner A."/>
            <person name="Rho M."/>
            <person name="Rogozin I.B."/>
            <person name="Sakarya O."/>
            <person name="Salamov A."/>
            <person name="Schaack S."/>
            <person name="Shapiro H."/>
            <person name="Shiga Y."/>
            <person name="Skalitzky C."/>
            <person name="Smith Z."/>
            <person name="Souvorov A."/>
            <person name="Sung W."/>
            <person name="Tang Z."/>
            <person name="Tsuchiya D."/>
            <person name="Tu H."/>
            <person name="Vos H."/>
            <person name="Wang M."/>
            <person name="Wolf Y.I."/>
            <person name="Yamagata H."/>
            <person name="Yamada T."/>
            <person name="Ye Y."/>
            <person name="Shaw J.R."/>
            <person name="Andrews J."/>
            <person name="Crease T.J."/>
            <person name="Tang H."/>
            <person name="Lucas S.M."/>
            <person name="Robertson H.M."/>
            <person name="Bork P."/>
            <person name="Koonin E.V."/>
            <person name="Zdobnov E.M."/>
            <person name="Grigoriev I.V."/>
            <person name="Lynch M."/>
            <person name="Boore J.L."/>
        </authorList>
    </citation>
    <scope>NUCLEOTIDE SEQUENCE [LARGE SCALE GENOMIC DNA]</scope>
</reference>
<feature type="region of interest" description="Disordered" evidence="1">
    <location>
        <begin position="23"/>
        <end position="63"/>
    </location>
</feature>